<feature type="compositionally biased region" description="Basic and acidic residues" evidence="1">
    <location>
        <begin position="525"/>
        <end position="542"/>
    </location>
</feature>
<evidence type="ECO:0000313" key="3">
    <source>
        <dbReference type="Proteomes" id="UP000664132"/>
    </source>
</evidence>
<dbReference type="PROSITE" id="PS50330">
    <property type="entry name" value="UIM"/>
    <property type="match status" value="1"/>
</dbReference>
<sequence length="887" mass="97982">MTGGQRTFTHIPTSLVRSNGQQRPMTSKAAKKAYQQAQRGPKISRAEQHRRDRAELEQQKREYEREKAAERAKAAREKKAAKAAAEKEARRKQGIPEPSKFVRPSQPTISRFVGNNSTSKRTWQQMESVAEDSDKTISDAEKDDDGPPAKRRAVDEGSDNEFGDFPSLSQSDLLEKIDSSIASGKNGISVPLSAKEKAPSSQPRRREASQELPIMKGVDEHSILNTQALDELATTQLLSDLAEAVAKSDSMEPPSMGPSNPLNEPCGVTRKALLSPRRSGRVASRAERVVDVSEVRTRDTVPVVEIPYKSAETILSQTDPSSRNDGPKAQASGPVPSLQIRSVNMPPPRLPMKVLAATKSIPTPRRPSFPSRKELNHIPDPVANLPPSSTQAFLENHMDDFFPSPTQAVRELLEDVDDLPSNTQVARELSPEKAEVNPLENMLCSQDLIMSPEDLVESISPHQSPPKPLIKATSASLNCLDDMVISTKSSAKKKEKDTFEHMFFCTQDMIMSPEDLVETISPDRCPAKPHAEAASESLDRQDNAAARKIPSSKDVEPHVLEDIICSHGLSFVEDVVDIFSSQPAPHQLLVEATSNSLNRQESAHINKNIVPKKTKSNDINDFVGTQDLILSPEDLQEICSPVRAPSPPTGKPPTKQTSPPPPPRPAHRQKQRFFEEKEEDLYHGALHESNTTSGNGTSITKNNLTSLGRNQSDSTDYGEFDFDLPGLFKEKEDEELEAAIRESKITAELETKRLAMAGMPGLNRIRSNSTDYGDFDLPRLFDENNEDVNNIRAEAKAQLPNQADTTSANIAKAKPRRFFEEKYEDLEYAAIHESKMMAAKNVPLKESTSTNTGIAKPKRTLKRVLSATTDYGDDDFEGCSQELFDLC</sequence>
<feature type="region of interest" description="Disordered" evidence="1">
    <location>
        <begin position="524"/>
        <end position="551"/>
    </location>
</feature>
<feature type="compositionally biased region" description="Basic and acidic residues" evidence="1">
    <location>
        <begin position="132"/>
        <end position="155"/>
    </location>
</feature>
<accession>A0A8H7WB15</accession>
<keyword evidence="3" id="KW-1185">Reference proteome</keyword>
<organism evidence="2 3">
    <name type="scientific">Cadophora malorum</name>
    <dbReference type="NCBI Taxonomy" id="108018"/>
    <lineage>
        <taxon>Eukaryota</taxon>
        <taxon>Fungi</taxon>
        <taxon>Dikarya</taxon>
        <taxon>Ascomycota</taxon>
        <taxon>Pezizomycotina</taxon>
        <taxon>Leotiomycetes</taxon>
        <taxon>Helotiales</taxon>
        <taxon>Ploettnerulaceae</taxon>
        <taxon>Cadophora</taxon>
    </lineage>
</organism>
<feature type="compositionally biased region" description="Polar residues" evidence="1">
    <location>
        <begin position="105"/>
        <end position="127"/>
    </location>
</feature>
<feature type="compositionally biased region" description="Basic and acidic residues" evidence="1">
    <location>
        <begin position="194"/>
        <end position="209"/>
    </location>
</feature>
<feature type="region of interest" description="Disordered" evidence="1">
    <location>
        <begin position="687"/>
        <end position="718"/>
    </location>
</feature>
<feature type="region of interest" description="Disordered" evidence="1">
    <location>
        <begin position="183"/>
        <end position="216"/>
    </location>
</feature>
<feature type="compositionally biased region" description="Polar residues" evidence="1">
    <location>
        <begin position="313"/>
        <end position="324"/>
    </location>
</feature>
<dbReference type="EMBL" id="JAFJYH010000073">
    <property type="protein sequence ID" value="KAG4421018.1"/>
    <property type="molecule type" value="Genomic_DNA"/>
</dbReference>
<feature type="compositionally biased region" description="Low complexity" evidence="1">
    <location>
        <begin position="689"/>
        <end position="703"/>
    </location>
</feature>
<dbReference type="AlphaFoldDB" id="A0A8H7WB15"/>
<evidence type="ECO:0000256" key="1">
    <source>
        <dbReference type="SAM" id="MobiDB-lite"/>
    </source>
</evidence>
<feature type="compositionally biased region" description="Basic and acidic residues" evidence="1">
    <location>
        <begin position="44"/>
        <end position="91"/>
    </location>
</feature>
<proteinExistence type="predicted"/>
<gene>
    <name evidence="2" type="ORF">IFR04_005887</name>
</gene>
<evidence type="ECO:0000313" key="2">
    <source>
        <dbReference type="EMBL" id="KAG4421018.1"/>
    </source>
</evidence>
<feature type="region of interest" description="Disordered" evidence="1">
    <location>
        <begin position="244"/>
        <end position="267"/>
    </location>
</feature>
<protein>
    <submittedName>
        <fullName evidence="2">Uncharacterized protein</fullName>
    </submittedName>
</protein>
<feature type="compositionally biased region" description="Polar residues" evidence="1">
    <location>
        <begin position="1"/>
        <end position="25"/>
    </location>
</feature>
<feature type="region of interest" description="Disordered" evidence="1">
    <location>
        <begin position="639"/>
        <end position="670"/>
    </location>
</feature>
<dbReference type="OrthoDB" id="4590776at2759"/>
<name>A0A8H7WB15_9HELO</name>
<feature type="region of interest" description="Disordered" evidence="1">
    <location>
        <begin position="312"/>
        <end position="383"/>
    </location>
</feature>
<comment type="caution">
    <text evidence="2">The sequence shown here is derived from an EMBL/GenBank/DDBJ whole genome shotgun (WGS) entry which is preliminary data.</text>
</comment>
<reference evidence="2" key="1">
    <citation type="submission" date="2021-02" db="EMBL/GenBank/DDBJ databases">
        <title>Genome sequence Cadophora malorum strain M34.</title>
        <authorList>
            <person name="Stefanovic E."/>
            <person name="Vu D."/>
            <person name="Scully C."/>
            <person name="Dijksterhuis J."/>
            <person name="Roader J."/>
            <person name="Houbraken J."/>
        </authorList>
    </citation>
    <scope>NUCLEOTIDE SEQUENCE</scope>
    <source>
        <strain evidence="2">M34</strain>
    </source>
</reference>
<dbReference type="InterPro" id="IPR003903">
    <property type="entry name" value="UIM_dom"/>
</dbReference>
<feature type="region of interest" description="Disordered" evidence="1">
    <location>
        <begin position="1"/>
        <end position="171"/>
    </location>
</feature>
<feature type="compositionally biased region" description="Polar residues" evidence="1">
    <location>
        <begin position="704"/>
        <end position="715"/>
    </location>
</feature>
<dbReference type="Proteomes" id="UP000664132">
    <property type="component" value="Unassembled WGS sequence"/>
</dbReference>